<proteinExistence type="predicted"/>
<dbReference type="GO" id="GO:0016746">
    <property type="term" value="F:acyltransferase activity"/>
    <property type="evidence" value="ECO:0007669"/>
    <property type="project" value="UniProtKB-KW"/>
</dbReference>
<organism evidence="2 3">
    <name type="scientific">Floridaenema flaviceps BLCC-F50</name>
    <dbReference type="NCBI Taxonomy" id="3153642"/>
    <lineage>
        <taxon>Bacteria</taxon>
        <taxon>Bacillati</taxon>
        <taxon>Cyanobacteriota</taxon>
        <taxon>Cyanophyceae</taxon>
        <taxon>Oscillatoriophycideae</taxon>
        <taxon>Aerosakkonematales</taxon>
        <taxon>Aerosakkonemataceae</taxon>
        <taxon>Floridanema</taxon>
        <taxon>Floridanema flaviceps</taxon>
    </lineage>
</organism>
<dbReference type="SUPFAM" id="SSF55729">
    <property type="entry name" value="Acyl-CoA N-acyltransferases (Nat)"/>
    <property type="match status" value="1"/>
</dbReference>
<feature type="domain" description="N-acetyltransferase" evidence="1">
    <location>
        <begin position="6"/>
        <end position="172"/>
    </location>
</feature>
<dbReference type="Pfam" id="PF13302">
    <property type="entry name" value="Acetyltransf_3"/>
    <property type="match status" value="1"/>
</dbReference>
<evidence type="ECO:0000259" key="1">
    <source>
        <dbReference type="PROSITE" id="PS51186"/>
    </source>
</evidence>
<dbReference type="InterPro" id="IPR000182">
    <property type="entry name" value="GNAT_dom"/>
</dbReference>
<evidence type="ECO:0000313" key="2">
    <source>
        <dbReference type="EMBL" id="MFB2894345.1"/>
    </source>
</evidence>
<dbReference type="Proteomes" id="UP001576784">
    <property type="component" value="Unassembled WGS sequence"/>
</dbReference>
<dbReference type="PANTHER" id="PTHR43792:SF1">
    <property type="entry name" value="N-ACETYLTRANSFERASE DOMAIN-CONTAINING PROTEIN"/>
    <property type="match status" value="1"/>
</dbReference>
<dbReference type="PROSITE" id="PS51186">
    <property type="entry name" value="GNAT"/>
    <property type="match status" value="1"/>
</dbReference>
<dbReference type="EC" id="2.3.-.-" evidence="2"/>
<keyword evidence="2" id="KW-0012">Acyltransferase</keyword>
<dbReference type="InterPro" id="IPR016181">
    <property type="entry name" value="Acyl_CoA_acyltransferase"/>
</dbReference>
<reference evidence="2 3" key="1">
    <citation type="submission" date="2024-09" db="EMBL/GenBank/DDBJ databases">
        <title>Floridaenema gen nov. (Aerosakkonemataceae, Aerosakkonematales ord. nov., Cyanobacteria) from benthic tropical and subtropical fresh waters, with the description of four new species.</title>
        <authorList>
            <person name="Moretto J.A."/>
            <person name="Berthold D.E."/>
            <person name="Lefler F.W."/>
            <person name="Huang I.-S."/>
            <person name="Laughinghouse H. IV."/>
        </authorList>
    </citation>
    <scope>NUCLEOTIDE SEQUENCE [LARGE SCALE GENOMIC DNA]</scope>
    <source>
        <strain evidence="2 3">BLCC-F50</strain>
    </source>
</reference>
<evidence type="ECO:0000313" key="3">
    <source>
        <dbReference type="Proteomes" id="UP001576784"/>
    </source>
</evidence>
<sequence>MATQRLVIRRMTETDLPDFLSYQTHPDVLRYMPVIPLTQERAVRFLAQQAVVEIGDNGGYIVFAIYHVGDAKMIGEVSINLLPKTQSKGEIGWSLHPSYQGHGYATEASQVLLTYGFTHHKLHRITSICDTRNSASFRLMERLGMRREGHLRQSQFINGAWQDEYLYALLYDEWLSQQSIRADGRIYG</sequence>
<accession>A0ABV4XRK2</accession>
<dbReference type="RefSeq" id="WP_413263993.1">
    <property type="nucleotide sequence ID" value="NZ_JBHFNR010000109.1"/>
</dbReference>
<protein>
    <submittedName>
        <fullName evidence="2">GNAT family N-acetyltransferase</fullName>
        <ecNumber evidence="2">2.3.-.-</ecNumber>
    </submittedName>
</protein>
<dbReference type="PANTHER" id="PTHR43792">
    <property type="entry name" value="GNAT FAMILY, PUTATIVE (AFU_ORTHOLOGUE AFUA_3G00765)-RELATED-RELATED"/>
    <property type="match status" value="1"/>
</dbReference>
<keyword evidence="2" id="KW-0808">Transferase</keyword>
<name>A0ABV4XRK2_9CYAN</name>
<dbReference type="Gene3D" id="3.40.630.30">
    <property type="match status" value="1"/>
</dbReference>
<dbReference type="EMBL" id="JBHFNR010000109">
    <property type="protein sequence ID" value="MFB2894345.1"/>
    <property type="molecule type" value="Genomic_DNA"/>
</dbReference>
<comment type="caution">
    <text evidence="2">The sequence shown here is derived from an EMBL/GenBank/DDBJ whole genome shotgun (WGS) entry which is preliminary data.</text>
</comment>
<keyword evidence="3" id="KW-1185">Reference proteome</keyword>
<dbReference type="InterPro" id="IPR051531">
    <property type="entry name" value="N-acetyltransferase"/>
</dbReference>
<gene>
    <name evidence="2" type="ORF">ACE1CI_15665</name>
</gene>